<evidence type="ECO:0000313" key="4">
    <source>
        <dbReference type="EMBL" id="GGG12402.1"/>
    </source>
</evidence>
<proteinExistence type="predicted"/>
<evidence type="ECO:0000256" key="2">
    <source>
        <dbReference type="SAM" id="SignalP"/>
    </source>
</evidence>
<feature type="signal peptide" evidence="2">
    <location>
        <begin position="1"/>
        <end position="30"/>
    </location>
</feature>
<reference evidence="4" key="1">
    <citation type="journal article" date="2014" name="Int. J. Syst. Evol. Microbiol.">
        <title>Complete genome sequence of Corynebacterium casei LMG S-19264T (=DSM 44701T), isolated from a smear-ripened cheese.</title>
        <authorList>
            <consortium name="US DOE Joint Genome Institute (JGI-PGF)"/>
            <person name="Walter F."/>
            <person name="Albersmeier A."/>
            <person name="Kalinowski J."/>
            <person name="Ruckert C."/>
        </authorList>
    </citation>
    <scope>NUCLEOTIDE SEQUENCE</scope>
    <source>
        <strain evidence="4">CGMCC 1.15760</strain>
    </source>
</reference>
<gene>
    <name evidence="4" type="ORF">GCM10007425_03420</name>
</gene>
<dbReference type="InterPro" id="IPR001119">
    <property type="entry name" value="SLH_dom"/>
</dbReference>
<comment type="caution">
    <text evidence="4">The sequence shown here is derived from an EMBL/GenBank/DDBJ whole genome shotgun (WGS) entry which is preliminary data.</text>
</comment>
<feature type="domain" description="SLH" evidence="3">
    <location>
        <begin position="93"/>
        <end position="153"/>
    </location>
</feature>
<feature type="chain" id="PRO_5037954863" description="SLH domain-containing protein" evidence="2">
    <location>
        <begin position="31"/>
        <end position="502"/>
    </location>
</feature>
<dbReference type="Proteomes" id="UP000616608">
    <property type="component" value="Unassembled WGS sequence"/>
</dbReference>
<evidence type="ECO:0000313" key="5">
    <source>
        <dbReference type="Proteomes" id="UP000616608"/>
    </source>
</evidence>
<reference evidence="4" key="2">
    <citation type="submission" date="2020-09" db="EMBL/GenBank/DDBJ databases">
        <authorList>
            <person name="Sun Q."/>
            <person name="Zhou Y."/>
        </authorList>
    </citation>
    <scope>NUCLEOTIDE SEQUENCE</scope>
    <source>
        <strain evidence="4">CGMCC 1.15760</strain>
    </source>
</reference>
<organism evidence="4 5">
    <name type="scientific">Lysinibacillus alkalisoli</name>
    <dbReference type="NCBI Taxonomy" id="1911548"/>
    <lineage>
        <taxon>Bacteria</taxon>
        <taxon>Bacillati</taxon>
        <taxon>Bacillota</taxon>
        <taxon>Bacilli</taxon>
        <taxon>Bacillales</taxon>
        <taxon>Bacillaceae</taxon>
        <taxon>Lysinibacillus</taxon>
    </lineage>
</organism>
<dbReference type="InterPro" id="IPR051465">
    <property type="entry name" value="Cell_Envelope_Struct_Comp"/>
</dbReference>
<dbReference type="PANTHER" id="PTHR43308">
    <property type="entry name" value="OUTER MEMBRANE PROTEIN ALPHA-RELATED"/>
    <property type="match status" value="1"/>
</dbReference>
<dbReference type="Pfam" id="PF00395">
    <property type="entry name" value="SLH"/>
    <property type="match status" value="2"/>
</dbReference>
<name>A0A917FXS6_9BACI</name>
<feature type="domain" description="SLH" evidence="3">
    <location>
        <begin position="29"/>
        <end position="92"/>
    </location>
</feature>
<evidence type="ECO:0000256" key="1">
    <source>
        <dbReference type="ARBA" id="ARBA00022729"/>
    </source>
</evidence>
<evidence type="ECO:0000259" key="3">
    <source>
        <dbReference type="PROSITE" id="PS51272"/>
    </source>
</evidence>
<keyword evidence="5" id="KW-1185">Reference proteome</keyword>
<dbReference type="EMBL" id="BMJT01000001">
    <property type="protein sequence ID" value="GGG12402.1"/>
    <property type="molecule type" value="Genomic_DNA"/>
</dbReference>
<dbReference type="PROSITE" id="PS51272">
    <property type="entry name" value="SLH"/>
    <property type="match status" value="2"/>
</dbReference>
<sequence>MIMTKKMFQLAMAATLTTGAIVAVAPTADAAKFTDVKDNSPAGKAINALVERGVIKGYVDGTFRPAAAITRGQMAKMLAHLLELETTDVVDYEYADIPQSHQYYGAISALTELGVFSGYADNTFRPNEPIKREQMAKILVAAYELETPVETVVTFKDVLRNTEVYHNIASLYHYKVTTGISPERFGIGENVSRGQFAQFILRAEQAVKTRVKATITAKQLQAEMIDVNYELDEEEAPFVIHNDGETVGIEPIAEGESTIIVSGSTVNVEGEYEVDIQKKYAVTVTKIKGDFAVELTEVTDVEPTIISVEEEAFGFDPKHIRLETVEGKVVSSDIFGYEKASEDEEDLASYSLTIAAEGTYIATLSDDLGNQKRLALVVTKDAFSLLAMEAMEKNEVIISNDEIGFNVANTYVEQYTAAMGSNDFAAIAMTEEGLKISRNKAGAGVFSVRLTSAQGEVLFVHGLMKELAGITTIEYQVLTAEQMEELLALANSLGTSGVGMPF</sequence>
<accession>A0A917FXS6</accession>
<dbReference type="AlphaFoldDB" id="A0A917FXS6"/>
<keyword evidence="1 2" id="KW-0732">Signal</keyword>
<protein>
    <recommendedName>
        <fullName evidence="3">SLH domain-containing protein</fullName>
    </recommendedName>
</protein>
<dbReference type="PANTHER" id="PTHR43308:SF5">
    <property type="entry name" value="S-LAYER PROTEIN _ PEPTIDOGLYCAN ENDO-BETA-N-ACETYLGLUCOSAMINIDASE"/>
    <property type="match status" value="1"/>
</dbReference>